<dbReference type="RefSeq" id="WP_011732224.1">
    <property type="nucleotide sequence ID" value="NZ_AACCWR020000009.1"/>
</dbReference>
<accession>A0A5L4LGF5</accession>
<sequence length="158" mass="18311">MTRIIEIFILIAAVIIFVFVFLPRVTGENNRAAITKTVFEIKQVLNEITMYHIRNGSFPNTKDANQTNLVLKNISTTYAQVTQRSSERWDKCIYIKPLNSQNDKPARIYIAKTDMQNEFCQNVQNSQMLQEWLKLSDDDNKTDGTYKNEIPLIDGKVF</sequence>
<evidence type="ECO:0000313" key="1">
    <source>
        <dbReference type="EMBL" id="EAI8858920.1"/>
    </source>
</evidence>
<name>A0A5L4LGF5_CAMFE</name>
<dbReference type="Gene3D" id="3.30.700.10">
    <property type="entry name" value="Glycoprotein, Type 4 Pilin"/>
    <property type="match status" value="1"/>
</dbReference>
<comment type="caution">
    <text evidence="1">The sequence shown here is derived from an EMBL/GenBank/DDBJ whole genome shotgun (WGS) entry which is preliminary data.</text>
</comment>
<protein>
    <recommendedName>
        <fullName evidence="3">Type II secretion system protein</fullName>
    </recommendedName>
</protein>
<reference evidence="1 2" key="1">
    <citation type="submission" date="2018-06" db="EMBL/GenBank/DDBJ databases">
        <authorList>
            <consortium name="PulseNet: The National Subtyping Network for Foodborne Disease Surveillance"/>
            <person name="Tarr C.L."/>
            <person name="Trees E."/>
            <person name="Katz L.S."/>
            <person name="Carleton-Romer H.A."/>
            <person name="Stroika S."/>
            <person name="Kucerova Z."/>
            <person name="Roache K.F."/>
            <person name="Sabol A.L."/>
            <person name="Besser J."/>
            <person name="Gerner-Smidt P."/>
        </authorList>
    </citation>
    <scope>NUCLEOTIDE SEQUENCE [LARGE SCALE GENOMIC DNA]</scope>
    <source>
        <strain evidence="1 2">PNUSAC001503</strain>
    </source>
</reference>
<evidence type="ECO:0000313" key="2">
    <source>
        <dbReference type="Proteomes" id="UP000535509"/>
    </source>
</evidence>
<dbReference type="Proteomes" id="UP000535509">
    <property type="component" value="Unassembled WGS sequence"/>
</dbReference>
<dbReference type="EMBL" id="AABTCC010000007">
    <property type="protein sequence ID" value="EAI8858920.1"/>
    <property type="molecule type" value="Genomic_DNA"/>
</dbReference>
<dbReference type="SUPFAM" id="SSF54523">
    <property type="entry name" value="Pili subunits"/>
    <property type="match status" value="1"/>
</dbReference>
<dbReference type="InterPro" id="IPR045584">
    <property type="entry name" value="Pilin-like"/>
</dbReference>
<evidence type="ECO:0008006" key="3">
    <source>
        <dbReference type="Google" id="ProtNLM"/>
    </source>
</evidence>
<organism evidence="1 2">
    <name type="scientific">Campylobacter fetus</name>
    <dbReference type="NCBI Taxonomy" id="196"/>
    <lineage>
        <taxon>Bacteria</taxon>
        <taxon>Pseudomonadati</taxon>
        <taxon>Campylobacterota</taxon>
        <taxon>Epsilonproteobacteria</taxon>
        <taxon>Campylobacterales</taxon>
        <taxon>Campylobacteraceae</taxon>
        <taxon>Campylobacter</taxon>
    </lineage>
</organism>
<proteinExistence type="predicted"/>
<gene>
    <name evidence="1" type="ORF">CX802_03525</name>
</gene>
<keyword evidence="2" id="KW-1185">Reference proteome</keyword>
<dbReference type="GeneID" id="61065296"/>
<dbReference type="AlphaFoldDB" id="A0A5L4LGF5"/>